<dbReference type="RefSeq" id="WP_013958799.1">
    <property type="nucleotide sequence ID" value="NC_015727.1"/>
</dbReference>
<dbReference type="SUPFAM" id="SSF140959">
    <property type="entry name" value="Indolic compounds 2,3-dioxygenase-like"/>
    <property type="match status" value="1"/>
</dbReference>
<dbReference type="GO" id="GO:0046872">
    <property type="term" value="F:metal ion binding"/>
    <property type="evidence" value="ECO:0007669"/>
    <property type="project" value="InterPro"/>
</dbReference>
<geneLocation type="plasmid" evidence="2 3">
    <name>pBB1</name>
</geneLocation>
<accession>F8GWM3</accession>
<dbReference type="InterPro" id="IPR004981">
    <property type="entry name" value="Trp_2_3_dOase"/>
</dbReference>
<name>F8GWM3_CUPNN</name>
<organism evidence="2 3">
    <name type="scientific">Cupriavidus necator (strain ATCC 43291 / DSM 13513 / CCUG 52238 / LMG 8453 / N-1)</name>
    <name type="common">Ralstonia eutropha</name>
    <dbReference type="NCBI Taxonomy" id="1042878"/>
    <lineage>
        <taxon>Bacteria</taxon>
        <taxon>Pseudomonadati</taxon>
        <taxon>Pseudomonadota</taxon>
        <taxon>Betaproteobacteria</taxon>
        <taxon>Burkholderiales</taxon>
        <taxon>Burkholderiaceae</taxon>
        <taxon>Cupriavidus</taxon>
    </lineage>
</organism>
<reference evidence="2 3" key="1">
    <citation type="journal article" date="2011" name="J. Bacteriol.">
        <title>Complete genome sequence of the type strain Cupriavidus necator N-1.</title>
        <authorList>
            <person name="Poehlein A."/>
            <person name="Kusian B."/>
            <person name="Friedrich B."/>
            <person name="Daniel R."/>
            <person name="Bowien B."/>
        </authorList>
    </citation>
    <scope>NUCLEOTIDE SEQUENCE [LARGE SCALE GENOMIC DNA]</scope>
    <source>
        <strain evidence="3">ATCC 43291 / DSM 13513 / CCUG 52238 / LMG 8453 / N-1</strain>
        <plasmid evidence="2 3">pBB1</plasmid>
    </source>
</reference>
<evidence type="ECO:0000256" key="1">
    <source>
        <dbReference type="SAM" id="MobiDB-lite"/>
    </source>
</evidence>
<dbReference type="GO" id="GO:0019441">
    <property type="term" value="P:L-tryptophan catabolic process to kynurenine"/>
    <property type="evidence" value="ECO:0007669"/>
    <property type="project" value="InterPro"/>
</dbReference>
<dbReference type="EC" id="1.13.11.11" evidence="2"/>
<keyword evidence="2" id="KW-0560">Oxidoreductase</keyword>
<dbReference type="Gene3D" id="1.20.58.480">
    <property type="match status" value="1"/>
</dbReference>
<keyword evidence="2" id="KW-0614">Plasmid</keyword>
<keyword evidence="2" id="KW-0223">Dioxygenase</keyword>
<feature type="compositionally biased region" description="Pro residues" evidence="1">
    <location>
        <begin position="24"/>
        <end position="34"/>
    </location>
</feature>
<dbReference type="HOGENOM" id="CLU_1530110_0_0_4"/>
<dbReference type="Pfam" id="PF03301">
    <property type="entry name" value="Trp_dioxygenase"/>
    <property type="match status" value="1"/>
</dbReference>
<proteinExistence type="predicted"/>
<gene>
    <name evidence="2" type="primary">tdo</name>
    <name evidence="2" type="ordered locus">CNE_BB1p03190</name>
</gene>
<dbReference type="GeneID" id="34311896"/>
<dbReference type="KEGG" id="cnc:CNE_BB1p03190"/>
<dbReference type="AlphaFoldDB" id="F8GWM3"/>
<dbReference type="EMBL" id="CP002879">
    <property type="protein sequence ID" value="AEI81743.1"/>
    <property type="molecule type" value="Genomic_DNA"/>
</dbReference>
<feature type="region of interest" description="Disordered" evidence="1">
    <location>
        <begin position="1"/>
        <end position="39"/>
    </location>
</feature>
<dbReference type="InterPro" id="IPR037217">
    <property type="entry name" value="Trp/Indoleamine_2_3_dOase-like"/>
</dbReference>
<dbReference type="GO" id="GO:0020037">
    <property type="term" value="F:heme binding"/>
    <property type="evidence" value="ECO:0007669"/>
    <property type="project" value="InterPro"/>
</dbReference>
<evidence type="ECO:0000313" key="3">
    <source>
        <dbReference type="Proteomes" id="UP000006798"/>
    </source>
</evidence>
<dbReference type="Proteomes" id="UP000006798">
    <property type="component" value="Plasmid pBB1"/>
</dbReference>
<sequence>MKNTHWGLPYAAVLAEPTTAAQQPPHPSPPPPPQAKRRDQLNKALAEPSLYDDVLSYLNRNGFGVPVAVLDRDFSVPYEPRKAVEKVWRDIYADQNGDLELQELRETLADIAEGSSTWKYLHLMATRRTFGDRPAYFGTEGVAWLVPTMDKIPFPELWSARGFIGDPPAACPHMH</sequence>
<protein>
    <submittedName>
        <fullName evidence="2">Tryptophan 2,3-dioxygenase Tdo</fullName>
        <ecNumber evidence="2">1.13.11.11</ecNumber>
    </submittedName>
</protein>
<evidence type="ECO:0000313" key="2">
    <source>
        <dbReference type="EMBL" id="AEI81743.1"/>
    </source>
</evidence>
<dbReference type="GO" id="GO:0004833">
    <property type="term" value="F:L-tryptophan 2,3-dioxygenase activity"/>
    <property type="evidence" value="ECO:0007669"/>
    <property type="project" value="UniProtKB-EC"/>
</dbReference>